<dbReference type="OrthoDB" id="1683507at2"/>
<keyword evidence="1" id="KW-1133">Transmembrane helix</keyword>
<sequence length="159" mass="17665">MLLSYPVSVVLISLALYGLYCLIRELWLWAVMPQLAQGVSVSFLVVTRDAEQQVESLLRELVQKVELADADCDIVILDRQSRDLTPAILDRLADQNPMLRVVHASDTVLSVAEALPLCRGDVVHILDIGSRLTAERFAGVTGSLLRQYEGGRTGRWGEY</sequence>
<dbReference type="GO" id="GO:0016740">
    <property type="term" value="F:transferase activity"/>
    <property type="evidence" value="ECO:0007669"/>
    <property type="project" value="UniProtKB-KW"/>
</dbReference>
<protein>
    <submittedName>
        <fullName evidence="3">Glycosyl transferase family 2</fullName>
    </submittedName>
</protein>
<accession>A0A1H8RZ88</accession>
<dbReference type="SUPFAM" id="SSF53448">
    <property type="entry name" value="Nucleotide-diphospho-sugar transferases"/>
    <property type="match status" value="1"/>
</dbReference>
<feature type="transmembrane region" description="Helical" evidence="1">
    <location>
        <begin position="6"/>
        <end position="23"/>
    </location>
</feature>
<evidence type="ECO:0000259" key="2">
    <source>
        <dbReference type="Pfam" id="PF00535"/>
    </source>
</evidence>
<organism evidence="3 4">
    <name type="scientific">Propionispora vibrioides</name>
    <dbReference type="NCBI Taxonomy" id="112903"/>
    <lineage>
        <taxon>Bacteria</taxon>
        <taxon>Bacillati</taxon>
        <taxon>Bacillota</taxon>
        <taxon>Negativicutes</taxon>
        <taxon>Selenomonadales</taxon>
        <taxon>Sporomusaceae</taxon>
        <taxon>Propionispora</taxon>
    </lineage>
</organism>
<dbReference type="RefSeq" id="WP_091744488.1">
    <property type="nucleotide sequence ID" value="NZ_FODY01000004.1"/>
</dbReference>
<proteinExistence type="predicted"/>
<dbReference type="Gene3D" id="3.90.550.10">
    <property type="entry name" value="Spore Coat Polysaccharide Biosynthesis Protein SpsA, Chain A"/>
    <property type="match status" value="1"/>
</dbReference>
<keyword evidence="3" id="KW-0808">Transferase</keyword>
<dbReference type="Proteomes" id="UP000198847">
    <property type="component" value="Unassembled WGS sequence"/>
</dbReference>
<name>A0A1H8RZ88_9FIRM</name>
<keyword evidence="4" id="KW-1185">Reference proteome</keyword>
<reference evidence="3 4" key="1">
    <citation type="submission" date="2016-10" db="EMBL/GenBank/DDBJ databases">
        <authorList>
            <person name="de Groot N.N."/>
        </authorList>
    </citation>
    <scope>NUCLEOTIDE SEQUENCE [LARGE SCALE GENOMIC DNA]</scope>
    <source>
        <strain evidence="3 4">DSM 13305</strain>
    </source>
</reference>
<dbReference type="AlphaFoldDB" id="A0A1H8RZ88"/>
<gene>
    <name evidence="3" type="ORF">SAMN04490178_104136</name>
</gene>
<feature type="domain" description="Glycosyltransferase 2-like" evidence="2">
    <location>
        <begin position="42"/>
        <end position="127"/>
    </location>
</feature>
<evidence type="ECO:0000313" key="4">
    <source>
        <dbReference type="Proteomes" id="UP000198847"/>
    </source>
</evidence>
<dbReference type="InterPro" id="IPR001173">
    <property type="entry name" value="Glyco_trans_2-like"/>
</dbReference>
<evidence type="ECO:0000313" key="3">
    <source>
        <dbReference type="EMBL" id="SEO71741.1"/>
    </source>
</evidence>
<evidence type="ECO:0000256" key="1">
    <source>
        <dbReference type="SAM" id="Phobius"/>
    </source>
</evidence>
<dbReference type="STRING" id="112903.SAMN04490178_104136"/>
<dbReference type="EMBL" id="FODY01000004">
    <property type="protein sequence ID" value="SEO71741.1"/>
    <property type="molecule type" value="Genomic_DNA"/>
</dbReference>
<dbReference type="Pfam" id="PF00535">
    <property type="entry name" value="Glycos_transf_2"/>
    <property type="match status" value="1"/>
</dbReference>
<keyword evidence="1" id="KW-0812">Transmembrane</keyword>
<dbReference type="InterPro" id="IPR029044">
    <property type="entry name" value="Nucleotide-diphossugar_trans"/>
</dbReference>
<keyword evidence="1" id="KW-0472">Membrane</keyword>